<evidence type="ECO:0000256" key="1">
    <source>
        <dbReference type="PROSITE-ProRule" id="PRU00473"/>
    </source>
</evidence>
<dbReference type="AlphaFoldDB" id="A0A512NHX6"/>
<protein>
    <recommendedName>
        <fullName evidence="2">OmpA-like domain-containing protein</fullName>
    </recommendedName>
</protein>
<organism evidence="3 4">
    <name type="scientific">Reyranella soli</name>
    <dbReference type="NCBI Taxonomy" id="1230389"/>
    <lineage>
        <taxon>Bacteria</taxon>
        <taxon>Pseudomonadati</taxon>
        <taxon>Pseudomonadota</taxon>
        <taxon>Alphaproteobacteria</taxon>
        <taxon>Hyphomicrobiales</taxon>
        <taxon>Reyranellaceae</taxon>
        <taxon>Reyranella</taxon>
    </lineage>
</organism>
<dbReference type="InterPro" id="IPR006665">
    <property type="entry name" value="OmpA-like"/>
</dbReference>
<proteinExistence type="predicted"/>
<dbReference type="InterPro" id="IPR036737">
    <property type="entry name" value="OmpA-like_sf"/>
</dbReference>
<evidence type="ECO:0000259" key="2">
    <source>
        <dbReference type="PROSITE" id="PS51123"/>
    </source>
</evidence>
<feature type="domain" description="OmpA-like" evidence="2">
    <location>
        <begin position="269"/>
        <end position="390"/>
    </location>
</feature>
<sequence length="391" mass="41989">MGLVACVEQQPTTTAPQQAAAPAPLPPILPFDQAVTNAANTVFTNAPQGSYRVVIDPLVDGVTGYTSAATENIQSRVIDLVQRQYPRFSVERFSPAALKDPPMVLVGTFTPVNGQNQTTGPREAYRFCLVLVDLKTGKVVAKSVARAAVAGVDGTPTTVFRQSPVWTADPATQAYISTCQASKVGDTVSKDFLEGLTTASLISQGDDAFNAGSYQTALDLYSTAKRSPYGDQLKAYNGVYLSYLRMNQEAQAANAFGEAVGYGLKRNRLAVKFLFQPGSTQFYQDQALSGQYPVWLQQIATQSAQFTAKANDCIEVSGHTSRTGSSQVNERLSLQRADYVKRRLDADAPQLGSRLITVGAGSNQNMVGTGKDDLSDALDRRVEFKPVGKCS</sequence>
<keyword evidence="4" id="KW-1185">Reference proteome</keyword>
<gene>
    <name evidence="3" type="ORF">RSO01_56880</name>
</gene>
<dbReference type="Proteomes" id="UP000321058">
    <property type="component" value="Unassembled WGS sequence"/>
</dbReference>
<dbReference type="Pfam" id="PF00691">
    <property type="entry name" value="OmpA"/>
    <property type="match status" value="1"/>
</dbReference>
<dbReference type="GO" id="GO:0016020">
    <property type="term" value="C:membrane"/>
    <property type="evidence" value="ECO:0007669"/>
    <property type="project" value="UniProtKB-UniRule"/>
</dbReference>
<evidence type="ECO:0000313" key="4">
    <source>
        <dbReference type="Proteomes" id="UP000321058"/>
    </source>
</evidence>
<keyword evidence="1" id="KW-0472">Membrane</keyword>
<dbReference type="EMBL" id="BKAJ01000102">
    <property type="protein sequence ID" value="GEP58522.1"/>
    <property type="molecule type" value="Genomic_DNA"/>
</dbReference>
<dbReference type="Gene3D" id="3.30.1330.60">
    <property type="entry name" value="OmpA-like domain"/>
    <property type="match status" value="1"/>
</dbReference>
<accession>A0A512NHX6</accession>
<evidence type="ECO:0000313" key="3">
    <source>
        <dbReference type="EMBL" id="GEP58522.1"/>
    </source>
</evidence>
<comment type="caution">
    <text evidence="3">The sequence shown here is derived from an EMBL/GenBank/DDBJ whole genome shotgun (WGS) entry which is preliminary data.</text>
</comment>
<dbReference type="PROSITE" id="PS51123">
    <property type="entry name" value="OMPA_2"/>
    <property type="match status" value="1"/>
</dbReference>
<dbReference type="RefSeq" id="WP_170303415.1">
    <property type="nucleotide sequence ID" value="NZ_BKAJ01000102.1"/>
</dbReference>
<name>A0A512NHX6_9HYPH</name>
<reference evidence="3 4" key="1">
    <citation type="submission" date="2019-07" db="EMBL/GenBank/DDBJ databases">
        <title>Whole genome shotgun sequence of Reyranella soli NBRC 108950.</title>
        <authorList>
            <person name="Hosoyama A."/>
            <person name="Uohara A."/>
            <person name="Ohji S."/>
            <person name="Ichikawa N."/>
        </authorList>
    </citation>
    <scope>NUCLEOTIDE SEQUENCE [LARGE SCALE GENOMIC DNA]</scope>
    <source>
        <strain evidence="3 4">NBRC 108950</strain>
    </source>
</reference>
<dbReference type="SUPFAM" id="SSF103088">
    <property type="entry name" value="OmpA-like"/>
    <property type="match status" value="1"/>
</dbReference>